<gene>
    <name evidence="1" type="ORF">DARMORV10_A01P36680.1</name>
</gene>
<reference evidence="1" key="1">
    <citation type="submission" date="2021-01" db="EMBL/GenBank/DDBJ databases">
        <authorList>
            <consortium name="Genoscope - CEA"/>
            <person name="William W."/>
        </authorList>
    </citation>
    <scope>NUCLEOTIDE SEQUENCE</scope>
</reference>
<accession>A0A816Y3Z1</accession>
<dbReference type="EMBL" id="HG994355">
    <property type="protein sequence ID" value="CAF2154394.1"/>
    <property type="molecule type" value="Genomic_DNA"/>
</dbReference>
<dbReference type="Proteomes" id="UP001295469">
    <property type="component" value="Chromosome A01"/>
</dbReference>
<sequence>MRNTFSLKPRFHGQLSPGTISLTNMYLYIKLPHLKSVSSLSEKTFCHENKTSFSKSTICCHSETSQSHYFYCYYLRKVLFGFLFTCYFHCNKPLVSCVFIQ</sequence>
<organism evidence="1">
    <name type="scientific">Brassica napus</name>
    <name type="common">Rape</name>
    <dbReference type="NCBI Taxonomy" id="3708"/>
    <lineage>
        <taxon>Eukaryota</taxon>
        <taxon>Viridiplantae</taxon>
        <taxon>Streptophyta</taxon>
        <taxon>Embryophyta</taxon>
        <taxon>Tracheophyta</taxon>
        <taxon>Spermatophyta</taxon>
        <taxon>Magnoliopsida</taxon>
        <taxon>eudicotyledons</taxon>
        <taxon>Gunneridae</taxon>
        <taxon>Pentapetalae</taxon>
        <taxon>rosids</taxon>
        <taxon>malvids</taxon>
        <taxon>Brassicales</taxon>
        <taxon>Brassicaceae</taxon>
        <taxon>Brassiceae</taxon>
        <taxon>Brassica</taxon>
    </lineage>
</organism>
<protein>
    <submittedName>
        <fullName evidence="1">(rape) hypothetical protein</fullName>
    </submittedName>
</protein>
<dbReference type="AlphaFoldDB" id="A0A816Y3Z1"/>
<evidence type="ECO:0000313" key="1">
    <source>
        <dbReference type="EMBL" id="CAF2154394.1"/>
    </source>
</evidence>
<proteinExistence type="predicted"/>
<name>A0A816Y3Z1_BRANA</name>